<reference evidence="4 5" key="1">
    <citation type="submission" date="2019-12" db="EMBL/GenBank/DDBJ databases">
        <title>Draft genome sequences Bradyrhizobium cajani AMBPC1010, Bradyrhizobium pachyrhizi AMBPC1040 and Bradyrhizobium yuanmingense ALSPC3051, three plant growth promoting strains isolated from nodules of Cajanus cajan L. in Dominican Republic.</title>
        <authorList>
            <person name="Flores-Felix J.D."/>
            <person name="Araujo J."/>
            <person name="Diaz-Alcantara C."/>
            <person name="Gonzalez-Andres F."/>
            <person name="Velazquez E."/>
        </authorList>
    </citation>
    <scope>NUCLEOTIDE SEQUENCE [LARGE SCALE GENOMIC DNA]</scope>
    <source>
        <strain evidence="4 5">1010</strain>
    </source>
</reference>
<protein>
    <submittedName>
        <fullName evidence="4">GNAT family N-acetyltransferase</fullName>
    </submittedName>
</protein>
<sequence length="153" mass="16927">MECTIRPAREDDADQISAVILRALRETNAKDYTAEIIERVERSFSPDAVRQLIGKRTVFVATFGGRVVGTASLDGSVVRTVFVAPDVQARGIGKLLMAEIERTARERSIPSLTVPSSVTAEAFYARLGFAAVRDSYYGDERTIIMERSLNDRL</sequence>
<dbReference type="OrthoDB" id="7356080at2"/>
<dbReference type="PANTHER" id="PTHR43877">
    <property type="entry name" value="AMINOALKYLPHOSPHONATE N-ACETYLTRANSFERASE-RELATED-RELATED"/>
    <property type="match status" value="1"/>
</dbReference>
<dbReference type="EMBL" id="WQNE01000011">
    <property type="protein sequence ID" value="MVT74481.1"/>
    <property type="molecule type" value="Genomic_DNA"/>
</dbReference>
<evidence type="ECO:0000259" key="3">
    <source>
        <dbReference type="PROSITE" id="PS51186"/>
    </source>
</evidence>
<keyword evidence="5" id="KW-1185">Reference proteome</keyword>
<feature type="domain" description="N-acetyltransferase" evidence="3">
    <location>
        <begin position="3"/>
        <end position="150"/>
    </location>
</feature>
<dbReference type="Gene3D" id="3.40.630.30">
    <property type="match status" value="1"/>
</dbReference>
<dbReference type="InterPro" id="IPR050832">
    <property type="entry name" value="Bact_Acetyltransf"/>
</dbReference>
<accession>A0A844THI2</accession>
<evidence type="ECO:0000256" key="2">
    <source>
        <dbReference type="ARBA" id="ARBA00023315"/>
    </source>
</evidence>
<dbReference type="RefSeq" id="WP_157330378.1">
    <property type="nucleotide sequence ID" value="NZ_JANADL010000062.1"/>
</dbReference>
<dbReference type="InterPro" id="IPR016181">
    <property type="entry name" value="Acyl_CoA_acyltransferase"/>
</dbReference>
<dbReference type="PANTHER" id="PTHR43877:SF1">
    <property type="entry name" value="ACETYLTRANSFERASE"/>
    <property type="match status" value="1"/>
</dbReference>
<dbReference type="GO" id="GO:0016747">
    <property type="term" value="F:acyltransferase activity, transferring groups other than amino-acyl groups"/>
    <property type="evidence" value="ECO:0007669"/>
    <property type="project" value="InterPro"/>
</dbReference>
<proteinExistence type="predicted"/>
<dbReference type="InterPro" id="IPR000182">
    <property type="entry name" value="GNAT_dom"/>
</dbReference>
<name>A0A844THI2_9BRAD</name>
<gene>
    <name evidence="4" type="ORF">GPL20_15790</name>
</gene>
<evidence type="ECO:0000313" key="4">
    <source>
        <dbReference type="EMBL" id="MVT74481.1"/>
    </source>
</evidence>
<dbReference type="PROSITE" id="PS51186">
    <property type="entry name" value="GNAT"/>
    <property type="match status" value="1"/>
</dbReference>
<evidence type="ECO:0000256" key="1">
    <source>
        <dbReference type="ARBA" id="ARBA00022679"/>
    </source>
</evidence>
<evidence type="ECO:0000313" key="5">
    <source>
        <dbReference type="Proteomes" id="UP000449969"/>
    </source>
</evidence>
<dbReference type="AlphaFoldDB" id="A0A844THI2"/>
<dbReference type="Pfam" id="PF13673">
    <property type="entry name" value="Acetyltransf_10"/>
    <property type="match status" value="1"/>
</dbReference>
<dbReference type="SUPFAM" id="SSF55729">
    <property type="entry name" value="Acyl-CoA N-acyltransferases (Nat)"/>
    <property type="match status" value="1"/>
</dbReference>
<keyword evidence="2" id="KW-0012">Acyltransferase</keyword>
<comment type="caution">
    <text evidence="4">The sequence shown here is derived from an EMBL/GenBank/DDBJ whole genome shotgun (WGS) entry which is preliminary data.</text>
</comment>
<dbReference type="Proteomes" id="UP000449969">
    <property type="component" value="Unassembled WGS sequence"/>
</dbReference>
<dbReference type="CDD" id="cd04301">
    <property type="entry name" value="NAT_SF"/>
    <property type="match status" value="1"/>
</dbReference>
<organism evidence="4 5">
    <name type="scientific">Bradyrhizobium cajani</name>
    <dbReference type="NCBI Taxonomy" id="1928661"/>
    <lineage>
        <taxon>Bacteria</taxon>
        <taxon>Pseudomonadati</taxon>
        <taxon>Pseudomonadota</taxon>
        <taxon>Alphaproteobacteria</taxon>
        <taxon>Hyphomicrobiales</taxon>
        <taxon>Nitrobacteraceae</taxon>
        <taxon>Bradyrhizobium</taxon>
    </lineage>
</organism>
<keyword evidence="1 4" id="KW-0808">Transferase</keyword>